<dbReference type="PROSITE" id="PS00751">
    <property type="entry name" value="TCP1_2"/>
    <property type="match status" value="1"/>
</dbReference>
<dbReference type="FunFam" id="3.50.7.10:FF:000008">
    <property type="entry name" value="T-complex protein 1 subunit theta"/>
    <property type="match status" value="1"/>
</dbReference>
<dbReference type="InterPro" id="IPR002423">
    <property type="entry name" value="Cpn60/GroEL/TCP-1"/>
</dbReference>
<reference evidence="9 10" key="1">
    <citation type="journal article" date="2016" name="Proc. Natl. Acad. Sci. U.S.A.">
        <title>Comparative genomics of biotechnologically important yeasts.</title>
        <authorList>
            <person name="Riley R."/>
            <person name="Haridas S."/>
            <person name="Wolfe K.H."/>
            <person name="Lopes M.R."/>
            <person name="Hittinger C.T."/>
            <person name="Goeker M."/>
            <person name="Salamov A.A."/>
            <person name="Wisecaver J.H."/>
            <person name="Long T.M."/>
            <person name="Calvey C.H."/>
            <person name="Aerts A.L."/>
            <person name="Barry K.W."/>
            <person name="Choi C."/>
            <person name="Clum A."/>
            <person name="Coughlan A.Y."/>
            <person name="Deshpande S."/>
            <person name="Douglass A.P."/>
            <person name="Hanson S.J."/>
            <person name="Klenk H.-P."/>
            <person name="LaButti K.M."/>
            <person name="Lapidus A."/>
            <person name="Lindquist E.A."/>
            <person name="Lipzen A.M."/>
            <person name="Meier-Kolthoff J.P."/>
            <person name="Ohm R.A."/>
            <person name="Otillar R.P."/>
            <person name="Pangilinan J.L."/>
            <person name="Peng Y."/>
            <person name="Rokas A."/>
            <person name="Rosa C.A."/>
            <person name="Scheuner C."/>
            <person name="Sibirny A.A."/>
            <person name="Slot J.C."/>
            <person name="Stielow J.B."/>
            <person name="Sun H."/>
            <person name="Kurtzman C.P."/>
            <person name="Blackwell M."/>
            <person name="Grigoriev I.V."/>
            <person name="Jeffries T.W."/>
        </authorList>
    </citation>
    <scope>NUCLEOTIDE SEQUENCE [LARGE SCALE GENOMIC DNA]</scope>
    <source>
        <strain evidence="9 10">NRRL Y-2026</strain>
    </source>
</reference>
<keyword evidence="6 8" id="KW-0143">Chaperone</keyword>
<dbReference type="SUPFAM" id="SSF52029">
    <property type="entry name" value="GroEL apical domain-like"/>
    <property type="match status" value="1"/>
</dbReference>
<dbReference type="EMBL" id="KV454001">
    <property type="protein sequence ID" value="ODQ48612.1"/>
    <property type="molecule type" value="Genomic_DNA"/>
</dbReference>
<accession>A0A1E3NRA0</accession>
<dbReference type="InterPro" id="IPR027410">
    <property type="entry name" value="TCP-1-like_intermed_sf"/>
</dbReference>
<protein>
    <recommendedName>
        <fullName evidence="7">CCT-theta</fullName>
    </recommendedName>
</protein>
<dbReference type="OrthoDB" id="1748577at2759"/>
<dbReference type="GO" id="GO:0005524">
    <property type="term" value="F:ATP binding"/>
    <property type="evidence" value="ECO:0007669"/>
    <property type="project" value="UniProtKB-KW"/>
</dbReference>
<gene>
    <name evidence="9" type="ORF">PICMEDRAFT_14153</name>
</gene>
<evidence type="ECO:0000256" key="6">
    <source>
        <dbReference type="ARBA" id="ARBA00023186"/>
    </source>
</evidence>
<dbReference type="SUPFAM" id="SSF54849">
    <property type="entry name" value="GroEL-intermediate domain like"/>
    <property type="match status" value="1"/>
</dbReference>
<dbReference type="CDD" id="cd03341">
    <property type="entry name" value="TCP1_theta"/>
    <property type="match status" value="1"/>
</dbReference>
<dbReference type="AlphaFoldDB" id="A0A1E3NRA0"/>
<evidence type="ECO:0000256" key="1">
    <source>
        <dbReference type="ARBA" id="ARBA00004496"/>
    </source>
</evidence>
<dbReference type="Proteomes" id="UP000094455">
    <property type="component" value="Unassembled WGS sequence"/>
</dbReference>
<evidence type="ECO:0000256" key="2">
    <source>
        <dbReference type="ARBA" id="ARBA00008020"/>
    </source>
</evidence>
<keyword evidence="5 8" id="KW-0067">ATP-binding</keyword>
<comment type="similarity">
    <text evidence="2 8">Belongs to the TCP-1 chaperonin family.</text>
</comment>
<dbReference type="GO" id="GO:0016887">
    <property type="term" value="F:ATP hydrolysis activity"/>
    <property type="evidence" value="ECO:0007669"/>
    <property type="project" value="InterPro"/>
</dbReference>
<evidence type="ECO:0000256" key="5">
    <source>
        <dbReference type="ARBA" id="ARBA00022840"/>
    </source>
</evidence>
<proteinExistence type="inferred from homology"/>
<dbReference type="Pfam" id="PF00118">
    <property type="entry name" value="Cpn60_TCP1"/>
    <property type="match status" value="1"/>
</dbReference>
<dbReference type="NCBIfam" id="TIGR02346">
    <property type="entry name" value="chap_CCT_theta"/>
    <property type="match status" value="1"/>
</dbReference>
<dbReference type="RefSeq" id="XP_019019725.1">
    <property type="nucleotide sequence ID" value="XM_019160247.1"/>
</dbReference>
<dbReference type="GeneID" id="30176934"/>
<dbReference type="InterPro" id="IPR027413">
    <property type="entry name" value="GROEL-like_equatorial_sf"/>
</dbReference>
<dbReference type="PANTHER" id="PTHR11353">
    <property type="entry name" value="CHAPERONIN"/>
    <property type="match status" value="1"/>
</dbReference>
<dbReference type="PRINTS" id="PR00304">
    <property type="entry name" value="TCOMPLEXTCP1"/>
</dbReference>
<sequence length="555" mass="60962">MSLKLPGNPNASLFKQGYQVHSNTDGAINRNIQACREISTMISTSIGPCGKNKIIVNNLSKIFITNDAATMIRELDIVHPAVKVLVMHSEQQEEEMGDNTNFVLVLGGELLHLAEKLVVLGLTPTEIIQGYKMANKFAITELEKLVIDQVNDFQDKDELLKVIKPVIMSKQYGQESIISELVSTAVQHVIPKSNPMAFNVDSIRVVKIMGGSLANSFVIKGMVFPREAESKLKKITQTAKVAVFNCPVDISASETKGTVLLHNADEMMNFSKGEEDELHKVIKEIHDSGVKVIVAGQGIGELALHFVNKYDMLVLKVPSKFDLRRICRICGATPLVRLGAPMPEEMGTIDVVESTEIGSDRVTIFKQSEETSLTSTIVIRGATQNNMEDIERAIDDSVASIKSVLKDPRLLPGAGSTESELVKRITNYGEKTPGLLQLGIKKFAEAFEFLPRLLCETSGLDPSEILPRLYASHDENDNETLKYGIDIESDDVNDCLLDVKKEKIYDSFICKKNAINLATEAVCTILSVDQIIVAKKAGGPAMPKQPKPGNWDQAD</sequence>
<dbReference type="GO" id="GO:0005832">
    <property type="term" value="C:chaperonin-containing T-complex"/>
    <property type="evidence" value="ECO:0007669"/>
    <property type="project" value="EnsemblFungi"/>
</dbReference>
<dbReference type="Gene3D" id="3.30.260.10">
    <property type="entry name" value="TCP-1-like chaperonin intermediate domain"/>
    <property type="match status" value="1"/>
</dbReference>
<dbReference type="Gene3D" id="1.10.560.10">
    <property type="entry name" value="GroEL-like equatorial domain"/>
    <property type="match status" value="1"/>
</dbReference>
<evidence type="ECO:0000256" key="4">
    <source>
        <dbReference type="ARBA" id="ARBA00022741"/>
    </source>
</evidence>
<dbReference type="GO" id="GO:0051082">
    <property type="term" value="F:unfolded protein binding"/>
    <property type="evidence" value="ECO:0007669"/>
    <property type="project" value="EnsemblFungi"/>
</dbReference>
<keyword evidence="4 8" id="KW-0547">Nucleotide-binding</keyword>
<evidence type="ECO:0000313" key="9">
    <source>
        <dbReference type="EMBL" id="ODQ48612.1"/>
    </source>
</evidence>
<dbReference type="Gene3D" id="3.50.7.10">
    <property type="entry name" value="GroEL"/>
    <property type="match status" value="1"/>
</dbReference>
<name>A0A1E3NRA0_9ASCO</name>
<comment type="subcellular location">
    <subcellularLocation>
        <location evidence="1">Cytoplasm</location>
    </subcellularLocation>
</comment>
<evidence type="ECO:0000256" key="7">
    <source>
        <dbReference type="ARBA" id="ARBA00029602"/>
    </source>
</evidence>
<dbReference type="STRING" id="763406.A0A1E3NRA0"/>
<dbReference type="GO" id="GO:0140662">
    <property type="term" value="F:ATP-dependent protein folding chaperone"/>
    <property type="evidence" value="ECO:0007669"/>
    <property type="project" value="InterPro"/>
</dbReference>
<keyword evidence="10" id="KW-1185">Reference proteome</keyword>
<organism evidence="9 10">
    <name type="scientific">Pichia membranifaciens NRRL Y-2026</name>
    <dbReference type="NCBI Taxonomy" id="763406"/>
    <lineage>
        <taxon>Eukaryota</taxon>
        <taxon>Fungi</taxon>
        <taxon>Dikarya</taxon>
        <taxon>Ascomycota</taxon>
        <taxon>Saccharomycotina</taxon>
        <taxon>Pichiomycetes</taxon>
        <taxon>Pichiales</taxon>
        <taxon>Pichiaceae</taxon>
        <taxon>Pichia</taxon>
    </lineage>
</organism>
<evidence type="ECO:0000256" key="3">
    <source>
        <dbReference type="ARBA" id="ARBA00022490"/>
    </source>
</evidence>
<dbReference type="InterPro" id="IPR002194">
    <property type="entry name" value="Chaperonin_TCP-1_CS"/>
</dbReference>
<evidence type="ECO:0000313" key="10">
    <source>
        <dbReference type="Proteomes" id="UP000094455"/>
    </source>
</evidence>
<dbReference type="InterPro" id="IPR027409">
    <property type="entry name" value="GroEL-like_apical_dom_sf"/>
</dbReference>
<dbReference type="InterPro" id="IPR012721">
    <property type="entry name" value="Chap_CCT_theta"/>
</dbReference>
<keyword evidence="3" id="KW-0963">Cytoplasm</keyword>
<evidence type="ECO:0000256" key="8">
    <source>
        <dbReference type="RuleBase" id="RU004187"/>
    </source>
</evidence>
<dbReference type="InterPro" id="IPR017998">
    <property type="entry name" value="Chaperone_TCP-1"/>
</dbReference>
<dbReference type="SUPFAM" id="SSF48592">
    <property type="entry name" value="GroEL equatorial domain-like"/>
    <property type="match status" value="1"/>
</dbReference>